<keyword evidence="1" id="KW-0732">Signal</keyword>
<feature type="signal peptide" evidence="1">
    <location>
        <begin position="1"/>
        <end position="18"/>
    </location>
</feature>
<reference evidence="2 3" key="1">
    <citation type="submission" date="2016-10" db="EMBL/GenBank/DDBJ databases">
        <authorList>
            <person name="de Groot N.N."/>
        </authorList>
    </citation>
    <scope>NUCLEOTIDE SEQUENCE [LARGE SCALE GENOMIC DNA]</scope>
    <source>
        <strain evidence="2 3">DSM 23042</strain>
    </source>
</reference>
<keyword evidence="3" id="KW-1185">Reference proteome</keyword>
<dbReference type="STRING" id="641238.SAMN04490244_110111"/>
<dbReference type="OrthoDB" id="7304934at2"/>
<proteinExistence type="predicted"/>
<dbReference type="EMBL" id="FOGU01000010">
    <property type="protein sequence ID" value="SES32193.1"/>
    <property type="molecule type" value="Genomic_DNA"/>
</dbReference>
<dbReference type="RefSeq" id="WP_092695458.1">
    <property type="nucleotide sequence ID" value="NZ_CBDDGO010000004.1"/>
</dbReference>
<dbReference type="Proteomes" id="UP000198885">
    <property type="component" value="Unassembled WGS sequence"/>
</dbReference>
<organism evidence="2 3">
    <name type="scientific">Tranquillimonas rosea</name>
    <dbReference type="NCBI Taxonomy" id="641238"/>
    <lineage>
        <taxon>Bacteria</taxon>
        <taxon>Pseudomonadati</taxon>
        <taxon>Pseudomonadota</taxon>
        <taxon>Alphaproteobacteria</taxon>
        <taxon>Rhodobacterales</taxon>
        <taxon>Roseobacteraceae</taxon>
        <taxon>Tranquillimonas</taxon>
    </lineage>
</organism>
<evidence type="ECO:0000313" key="3">
    <source>
        <dbReference type="Proteomes" id="UP000198885"/>
    </source>
</evidence>
<evidence type="ECO:0000256" key="1">
    <source>
        <dbReference type="SAM" id="SignalP"/>
    </source>
</evidence>
<protein>
    <submittedName>
        <fullName evidence="2">Uncharacterized protein</fullName>
    </submittedName>
</protein>
<dbReference type="AlphaFoldDB" id="A0A1H9WFF6"/>
<gene>
    <name evidence="2" type="ORF">SAMN04490244_110111</name>
</gene>
<evidence type="ECO:0000313" key="2">
    <source>
        <dbReference type="EMBL" id="SES32193.1"/>
    </source>
</evidence>
<feature type="chain" id="PRO_5011749604" evidence="1">
    <location>
        <begin position="19"/>
        <end position="132"/>
    </location>
</feature>
<sequence>MIGRALFLVFALALPASAQSPMSAAEFEDYVSGKTLTFATGGVTYGMEEYLSDRRVRWSFLDGECKEGVWYQRGEQICFEYEDGTGPQCWTFYRDAGSGLRARFAGDPAGTELYETEATDAPMQCPGPRIGV</sequence>
<accession>A0A1H9WFF6</accession>
<name>A0A1H9WFF6_9RHOB</name>